<name>A0A7J7KDV1_BUGNE</name>
<accession>A0A7J7KDV1</accession>
<keyword evidence="1" id="KW-0732">Signal</keyword>
<feature type="chain" id="PRO_5029596755" evidence="1">
    <location>
        <begin position="21"/>
        <end position="370"/>
    </location>
</feature>
<sequence>MAMLCKAIFIYFVFINFTLCQITQSRKPLVSFGELQELKLDDKLGGVEDIEVDQLGNGGFLVGNQHSVARISPSLKVDILAGQESETSFGDGPGHFAYFGIVRDLVQINNGSDIIIADLTNNCIRKVERRSGLHPQVSTFVGECRTRGHVSDPVSPSDAKLTRPLKLLHIPEENIFYYLLDGVILKHNLTSNLISLMYKDLDFFIGAYTILMDSQNRYMYVNHAGGVSKFDTRSANWTKVLVAGLPHSNWRQLVDGTLPRARFGQLTGMVWLIQDQVLLVCDYRSALRVVNLEDNEVSTICKCQHGRSRKFITGGLDKCQVDSPLTAKVIDGLIYIGESSIHTDGHILTLTYCEFNTQYTRVVKKVTPVV</sequence>
<gene>
    <name evidence="2" type="ORF">EB796_004869</name>
</gene>
<organism evidence="2 3">
    <name type="scientific">Bugula neritina</name>
    <name type="common">Brown bryozoan</name>
    <name type="synonym">Sertularia neritina</name>
    <dbReference type="NCBI Taxonomy" id="10212"/>
    <lineage>
        <taxon>Eukaryota</taxon>
        <taxon>Metazoa</taxon>
        <taxon>Spiralia</taxon>
        <taxon>Lophotrochozoa</taxon>
        <taxon>Bryozoa</taxon>
        <taxon>Gymnolaemata</taxon>
        <taxon>Cheilostomatida</taxon>
        <taxon>Flustrina</taxon>
        <taxon>Buguloidea</taxon>
        <taxon>Bugulidae</taxon>
        <taxon>Bugula</taxon>
    </lineage>
</organism>
<dbReference type="Gene3D" id="2.120.10.30">
    <property type="entry name" value="TolB, C-terminal domain"/>
    <property type="match status" value="1"/>
</dbReference>
<comment type="caution">
    <text evidence="2">The sequence shown here is derived from an EMBL/GenBank/DDBJ whole genome shotgun (WGS) entry which is preliminary data.</text>
</comment>
<dbReference type="SUPFAM" id="SSF63829">
    <property type="entry name" value="Calcium-dependent phosphotriesterase"/>
    <property type="match status" value="1"/>
</dbReference>
<reference evidence="2" key="1">
    <citation type="submission" date="2020-06" db="EMBL/GenBank/DDBJ databases">
        <title>Draft genome of Bugula neritina, a colonial animal packing powerful symbionts and potential medicines.</title>
        <authorList>
            <person name="Rayko M."/>
        </authorList>
    </citation>
    <scope>NUCLEOTIDE SEQUENCE [LARGE SCALE GENOMIC DNA]</scope>
    <source>
        <strain evidence="2">Kwan_BN1</strain>
    </source>
</reference>
<protein>
    <submittedName>
        <fullName evidence="2">Uncharacterized protein</fullName>
    </submittedName>
</protein>
<dbReference type="EMBL" id="VXIV02000665">
    <property type="protein sequence ID" value="KAF6036819.1"/>
    <property type="molecule type" value="Genomic_DNA"/>
</dbReference>
<dbReference type="InterPro" id="IPR011042">
    <property type="entry name" value="6-blade_b-propeller_TolB-like"/>
</dbReference>
<proteinExistence type="predicted"/>
<evidence type="ECO:0000256" key="1">
    <source>
        <dbReference type="SAM" id="SignalP"/>
    </source>
</evidence>
<keyword evidence="3" id="KW-1185">Reference proteome</keyword>
<evidence type="ECO:0000313" key="2">
    <source>
        <dbReference type="EMBL" id="KAF6036819.1"/>
    </source>
</evidence>
<dbReference type="Proteomes" id="UP000593567">
    <property type="component" value="Unassembled WGS sequence"/>
</dbReference>
<feature type="signal peptide" evidence="1">
    <location>
        <begin position="1"/>
        <end position="20"/>
    </location>
</feature>
<dbReference type="AlphaFoldDB" id="A0A7J7KDV1"/>
<evidence type="ECO:0000313" key="3">
    <source>
        <dbReference type="Proteomes" id="UP000593567"/>
    </source>
</evidence>